<comment type="caution">
    <text evidence="2">The sequence shown here is derived from an EMBL/GenBank/DDBJ whole genome shotgun (WGS) entry which is preliminary data.</text>
</comment>
<evidence type="ECO:0000313" key="2">
    <source>
        <dbReference type="EMBL" id="CAB1453218.1"/>
    </source>
</evidence>
<gene>
    <name evidence="2" type="ORF">PLEPLA_LOCUS40968</name>
</gene>
<accession>A0A9N7VQ24</accession>
<feature type="compositionally biased region" description="Basic and acidic residues" evidence="1">
    <location>
        <begin position="16"/>
        <end position="45"/>
    </location>
</feature>
<dbReference type="AlphaFoldDB" id="A0A9N7VQ24"/>
<name>A0A9N7VQ24_PLEPL</name>
<feature type="compositionally biased region" description="Acidic residues" evidence="1">
    <location>
        <begin position="47"/>
        <end position="60"/>
    </location>
</feature>
<dbReference type="Proteomes" id="UP001153269">
    <property type="component" value="Unassembled WGS sequence"/>
</dbReference>
<feature type="region of interest" description="Disordered" evidence="1">
    <location>
        <begin position="1"/>
        <end position="89"/>
    </location>
</feature>
<evidence type="ECO:0000313" key="3">
    <source>
        <dbReference type="Proteomes" id="UP001153269"/>
    </source>
</evidence>
<keyword evidence="3" id="KW-1185">Reference proteome</keyword>
<organism evidence="2 3">
    <name type="scientific">Pleuronectes platessa</name>
    <name type="common">European plaice</name>
    <dbReference type="NCBI Taxonomy" id="8262"/>
    <lineage>
        <taxon>Eukaryota</taxon>
        <taxon>Metazoa</taxon>
        <taxon>Chordata</taxon>
        <taxon>Craniata</taxon>
        <taxon>Vertebrata</taxon>
        <taxon>Euteleostomi</taxon>
        <taxon>Actinopterygii</taxon>
        <taxon>Neopterygii</taxon>
        <taxon>Teleostei</taxon>
        <taxon>Neoteleostei</taxon>
        <taxon>Acanthomorphata</taxon>
        <taxon>Carangaria</taxon>
        <taxon>Pleuronectiformes</taxon>
        <taxon>Pleuronectoidei</taxon>
        <taxon>Pleuronectidae</taxon>
        <taxon>Pleuronectes</taxon>
    </lineage>
</organism>
<dbReference type="EMBL" id="CADEAL010004161">
    <property type="protein sequence ID" value="CAB1453218.1"/>
    <property type="molecule type" value="Genomic_DNA"/>
</dbReference>
<proteinExistence type="predicted"/>
<protein>
    <submittedName>
        <fullName evidence="2">Uncharacterized protein</fullName>
    </submittedName>
</protein>
<reference evidence="2" key="1">
    <citation type="submission" date="2020-03" db="EMBL/GenBank/DDBJ databases">
        <authorList>
            <person name="Weist P."/>
        </authorList>
    </citation>
    <scope>NUCLEOTIDE SEQUENCE</scope>
</reference>
<sequence length="204" mass="22886">MHRLKAKRGEGEEERDERNERRLTESGRGSKERGTSSDERRRGASGEEVEEEEEEEEEEGGAGHHLPSETIETEDVNVHRGQHKKERPFDITLELRSEHEELNTTHAHASSSLEKSPLVVSLCKSSASSSLVNVSVLWCYWLESSSSKKKNVKVFGTLIIQKEPGVNRSTGPGLTDDYSAPTMEGTILSKAVLHFDWTVQMVDQ</sequence>
<evidence type="ECO:0000256" key="1">
    <source>
        <dbReference type="SAM" id="MobiDB-lite"/>
    </source>
</evidence>